<name>S8AR55_PENO1</name>
<evidence type="ECO:0000256" key="2">
    <source>
        <dbReference type="SAM" id="Phobius"/>
    </source>
</evidence>
<keyword evidence="2" id="KW-0812">Transmembrane</keyword>
<feature type="transmembrane region" description="Helical" evidence="2">
    <location>
        <begin position="74"/>
        <end position="92"/>
    </location>
</feature>
<feature type="transmembrane region" description="Helical" evidence="2">
    <location>
        <begin position="12"/>
        <end position="34"/>
    </location>
</feature>
<reference evidence="3 4" key="1">
    <citation type="journal article" date="2013" name="PLoS ONE">
        <title>Genomic and secretomic analyses reveal unique features of the lignocellulolytic enzyme system of Penicillium decumbens.</title>
        <authorList>
            <person name="Liu G."/>
            <person name="Zhang L."/>
            <person name="Wei X."/>
            <person name="Zou G."/>
            <person name="Qin Y."/>
            <person name="Ma L."/>
            <person name="Li J."/>
            <person name="Zheng H."/>
            <person name="Wang S."/>
            <person name="Wang C."/>
            <person name="Xun L."/>
            <person name="Zhao G.-P."/>
            <person name="Zhou Z."/>
            <person name="Qu Y."/>
        </authorList>
    </citation>
    <scope>NUCLEOTIDE SEQUENCE [LARGE SCALE GENOMIC DNA]</scope>
    <source>
        <strain evidence="4">114-2 / CGMCC 5302</strain>
    </source>
</reference>
<dbReference type="eggNOG" id="ENOG502STK7">
    <property type="taxonomic scope" value="Eukaryota"/>
</dbReference>
<dbReference type="AlphaFoldDB" id="S8AR55"/>
<evidence type="ECO:0000313" key="3">
    <source>
        <dbReference type="EMBL" id="EPS28488.1"/>
    </source>
</evidence>
<evidence type="ECO:0000313" key="4">
    <source>
        <dbReference type="Proteomes" id="UP000019376"/>
    </source>
</evidence>
<dbReference type="PhylomeDB" id="S8AR55"/>
<protein>
    <recommendedName>
        <fullName evidence="5">MARVEL domain-containing protein</fullName>
    </recommendedName>
</protein>
<dbReference type="Proteomes" id="UP000019376">
    <property type="component" value="Unassembled WGS sequence"/>
</dbReference>
<feature type="transmembrane region" description="Helical" evidence="2">
    <location>
        <begin position="119"/>
        <end position="136"/>
    </location>
</feature>
<evidence type="ECO:0000256" key="1">
    <source>
        <dbReference type="SAM" id="MobiDB-lite"/>
    </source>
</evidence>
<proteinExistence type="predicted"/>
<dbReference type="EMBL" id="KB644411">
    <property type="protein sequence ID" value="EPS28488.1"/>
    <property type="molecule type" value="Genomic_DNA"/>
</dbReference>
<feature type="compositionally biased region" description="Polar residues" evidence="1">
    <location>
        <begin position="157"/>
        <end position="169"/>
    </location>
</feature>
<dbReference type="PANTHER" id="PTHR39608:SF2">
    <property type="entry name" value="MARVEL DOMAIN-CONTAINING PROTEIN"/>
    <property type="match status" value="1"/>
</dbReference>
<dbReference type="STRING" id="933388.S8AR55"/>
<evidence type="ECO:0008006" key="5">
    <source>
        <dbReference type="Google" id="ProtNLM"/>
    </source>
</evidence>
<keyword evidence="2" id="KW-1133">Transmembrane helix</keyword>
<keyword evidence="2" id="KW-0472">Membrane</keyword>
<dbReference type="OrthoDB" id="20872at2759"/>
<feature type="region of interest" description="Disordered" evidence="1">
    <location>
        <begin position="150"/>
        <end position="185"/>
    </location>
</feature>
<gene>
    <name evidence="3" type="ORF">PDE_03434</name>
</gene>
<dbReference type="PANTHER" id="PTHR39608">
    <property type="entry name" value="INTEGRAL MEMBRANE PROTEIN (AFU_ORTHOLOGUE AFUA_5G08640)"/>
    <property type="match status" value="1"/>
</dbReference>
<keyword evidence="4" id="KW-1185">Reference proteome</keyword>
<accession>S8AR55</accession>
<sequence length="185" mass="20478">MSAHAEVIRPILFVVRLLLWISAVITLALAAWIVDHNVTGYRAVFPLVIAVLTTVFYIPSLFTACMKNNKGYMLPLDVIFYALWLSAFIFIAQTDNVFGGAGCSYFSWTVTPDYGRPSFIFWTLCGLCLETLNIYLEARYYRKGGHIVHPEKPPQPDQYNQGGSTSVPPGQTAGVTPASAEQAHV</sequence>
<dbReference type="HOGENOM" id="CLU_099909_2_0_1"/>
<feature type="transmembrane region" description="Helical" evidence="2">
    <location>
        <begin position="40"/>
        <end position="62"/>
    </location>
</feature>
<organism evidence="3 4">
    <name type="scientific">Penicillium oxalicum (strain 114-2 / CGMCC 5302)</name>
    <name type="common">Penicillium decumbens</name>
    <dbReference type="NCBI Taxonomy" id="933388"/>
    <lineage>
        <taxon>Eukaryota</taxon>
        <taxon>Fungi</taxon>
        <taxon>Dikarya</taxon>
        <taxon>Ascomycota</taxon>
        <taxon>Pezizomycotina</taxon>
        <taxon>Eurotiomycetes</taxon>
        <taxon>Eurotiomycetidae</taxon>
        <taxon>Eurotiales</taxon>
        <taxon>Aspergillaceae</taxon>
        <taxon>Penicillium</taxon>
    </lineage>
</organism>